<keyword evidence="4" id="KW-1185">Reference proteome</keyword>
<dbReference type="SUPFAM" id="SSF52540">
    <property type="entry name" value="P-loop containing nucleoside triphosphate hydrolases"/>
    <property type="match status" value="1"/>
</dbReference>
<protein>
    <submittedName>
        <fullName evidence="3">Replicative DNA helicase</fullName>
        <ecNumber evidence="3">3.6.4.12</ecNumber>
    </submittedName>
</protein>
<dbReference type="InterPro" id="IPR027417">
    <property type="entry name" value="P-loop_NTPase"/>
</dbReference>
<dbReference type="GO" id="GO:0016787">
    <property type="term" value="F:hydrolase activity"/>
    <property type="evidence" value="ECO:0007669"/>
    <property type="project" value="UniProtKB-KW"/>
</dbReference>
<dbReference type="GO" id="GO:0005829">
    <property type="term" value="C:cytosol"/>
    <property type="evidence" value="ECO:0007669"/>
    <property type="project" value="TreeGrafter"/>
</dbReference>
<dbReference type="GO" id="GO:1990077">
    <property type="term" value="C:primosome complex"/>
    <property type="evidence" value="ECO:0007669"/>
    <property type="project" value="UniProtKB-KW"/>
</dbReference>
<dbReference type="Gene3D" id="3.40.50.300">
    <property type="entry name" value="P-loop containing nucleotide triphosphate hydrolases"/>
    <property type="match status" value="1"/>
</dbReference>
<proteinExistence type="predicted"/>
<feature type="domain" description="SF4 helicase" evidence="2">
    <location>
        <begin position="35"/>
        <end position="322"/>
    </location>
</feature>
<name>A0A518B5M4_9BACT</name>
<evidence type="ECO:0000313" key="3">
    <source>
        <dbReference type="EMBL" id="QDU62280.1"/>
    </source>
</evidence>
<accession>A0A518B5M4</accession>
<dbReference type="InterPro" id="IPR003593">
    <property type="entry name" value="AAA+_ATPase"/>
</dbReference>
<keyword evidence="3" id="KW-0547">Nucleotide-binding</keyword>
<dbReference type="SMART" id="SM00382">
    <property type="entry name" value="AAA"/>
    <property type="match status" value="1"/>
</dbReference>
<evidence type="ECO:0000313" key="4">
    <source>
        <dbReference type="Proteomes" id="UP000317093"/>
    </source>
</evidence>
<dbReference type="EMBL" id="CP036279">
    <property type="protein sequence ID" value="QDU62280.1"/>
    <property type="molecule type" value="Genomic_DNA"/>
</dbReference>
<organism evidence="3 4">
    <name type="scientific">Kolteria novifilia</name>
    <dbReference type="NCBI Taxonomy" id="2527975"/>
    <lineage>
        <taxon>Bacteria</taxon>
        <taxon>Pseudomonadati</taxon>
        <taxon>Planctomycetota</taxon>
        <taxon>Planctomycetia</taxon>
        <taxon>Kolteriales</taxon>
        <taxon>Kolteriaceae</taxon>
        <taxon>Kolteria</taxon>
    </lineage>
</organism>
<keyword evidence="3" id="KW-0347">Helicase</keyword>
<dbReference type="PANTHER" id="PTHR30153">
    <property type="entry name" value="REPLICATIVE DNA HELICASE DNAB"/>
    <property type="match status" value="1"/>
</dbReference>
<keyword evidence="3" id="KW-0067">ATP-binding</keyword>
<dbReference type="RefSeq" id="WP_145258911.1">
    <property type="nucleotide sequence ID" value="NZ_CP036279.1"/>
</dbReference>
<dbReference type="AlphaFoldDB" id="A0A518B5M4"/>
<evidence type="ECO:0000256" key="1">
    <source>
        <dbReference type="ARBA" id="ARBA00022515"/>
    </source>
</evidence>
<dbReference type="GO" id="GO:0005524">
    <property type="term" value="F:ATP binding"/>
    <property type="evidence" value="ECO:0007669"/>
    <property type="project" value="InterPro"/>
</dbReference>
<dbReference type="Proteomes" id="UP000317093">
    <property type="component" value="Chromosome"/>
</dbReference>
<dbReference type="PANTHER" id="PTHR30153:SF2">
    <property type="entry name" value="REPLICATIVE DNA HELICASE"/>
    <property type="match status" value="1"/>
</dbReference>
<dbReference type="GO" id="GO:0003678">
    <property type="term" value="F:DNA helicase activity"/>
    <property type="evidence" value="ECO:0007669"/>
    <property type="project" value="UniProtKB-EC"/>
</dbReference>
<reference evidence="3 4" key="1">
    <citation type="submission" date="2019-02" db="EMBL/GenBank/DDBJ databases">
        <title>Deep-cultivation of Planctomycetes and their phenomic and genomic characterization uncovers novel biology.</title>
        <authorList>
            <person name="Wiegand S."/>
            <person name="Jogler M."/>
            <person name="Boedeker C."/>
            <person name="Pinto D."/>
            <person name="Vollmers J."/>
            <person name="Rivas-Marin E."/>
            <person name="Kohn T."/>
            <person name="Peeters S.H."/>
            <person name="Heuer A."/>
            <person name="Rast P."/>
            <person name="Oberbeckmann S."/>
            <person name="Bunk B."/>
            <person name="Jeske O."/>
            <person name="Meyerdierks A."/>
            <person name="Storesund J.E."/>
            <person name="Kallscheuer N."/>
            <person name="Luecker S."/>
            <person name="Lage O.M."/>
            <person name="Pohl T."/>
            <person name="Merkel B.J."/>
            <person name="Hornburger P."/>
            <person name="Mueller R.-W."/>
            <person name="Bruemmer F."/>
            <person name="Labrenz M."/>
            <person name="Spormann A.M."/>
            <person name="Op den Camp H."/>
            <person name="Overmann J."/>
            <person name="Amann R."/>
            <person name="Jetten M.S.M."/>
            <person name="Mascher T."/>
            <person name="Medema M.H."/>
            <person name="Devos D.P."/>
            <person name="Kaster A.-K."/>
            <person name="Ovreas L."/>
            <person name="Rohde M."/>
            <person name="Galperin M.Y."/>
            <person name="Jogler C."/>
        </authorList>
    </citation>
    <scope>NUCLEOTIDE SEQUENCE [LARGE SCALE GENOMIC DNA]</scope>
    <source>
        <strain evidence="3 4">Pan216</strain>
    </source>
</reference>
<dbReference type="OrthoDB" id="9783783at2"/>
<dbReference type="GO" id="GO:0006269">
    <property type="term" value="P:DNA replication, synthesis of primer"/>
    <property type="evidence" value="ECO:0007669"/>
    <property type="project" value="UniProtKB-KW"/>
</dbReference>
<dbReference type="Pfam" id="PF03796">
    <property type="entry name" value="DnaB_C"/>
    <property type="match status" value="1"/>
</dbReference>
<dbReference type="KEGG" id="knv:Pan216_31470"/>
<dbReference type="PROSITE" id="PS51199">
    <property type="entry name" value="SF4_HELICASE"/>
    <property type="match status" value="1"/>
</dbReference>
<dbReference type="InterPro" id="IPR007694">
    <property type="entry name" value="DNA_helicase_DnaB-like_C"/>
</dbReference>
<dbReference type="EC" id="3.6.4.12" evidence="3"/>
<keyword evidence="1" id="KW-0639">Primosome</keyword>
<keyword evidence="3" id="KW-0378">Hydrolase</keyword>
<sequence>MAESFGDQQHDAMGLPSPEADAIDAQITSLSQRQTNRGLRGLDSGFRLFNKVTGGLPTGLTVIAGPPGCGKTTFAKQLSDQVAEIAGVPVLYFSFEQSADELRVMSLARLSRVNNREVVRGPSNDIHAPYPGAPIVKAWDEVQKAVPKYKLFARRMRIVEAGRHETIDKVREVAEKVRQIDDAERMLIVVDHLQAIPCDLPLAPEDREAQHCSELRRLGRDLKSPVVALSSERLEGYFQNRRPNFEAFGDRDGLPYSADIAAYFWTNPTTTTQFRNQGTIEVPDFRRGMSLYILKNRLADPVHVKMIYRPDLCSFTEADRTVLSYTDGFVSE</sequence>
<evidence type="ECO:0000259" key="2">
    <source>
        <dbReference type="PROSITE" id="PS51199"/>
    </source>
</evidence>
<gene>
    <name evidence="3" type="primary">dnaB_1</name>
    <name evidence="3" type="ORF">Pan216_31470</name>
</gene>